<name>A0AAW0G8M9_9APHY</name>
<dbReference type="CDD" id="cd05325">
    <property type="entry name" value="carb_red_sniffer_like_SDR_c"/>
    <property type="match status" value="1"/>
</dbReference>
<organism evidence="2 3">
    <name type="scientific">Cerrena zonata</name>
    <dbReference type="NCBI Taxonomy" id="2478898"/>
    <lineage>
        <taxon>Eukaryota</taxon>
        <taxon>Fungi</taxon>
        <taxon>Dikarya</taxon>
        <taxon>Basidiomycota</taxon>
        <taxon>Agaricomycotina</taxon>
        <taxon>Agaricomycetes</taxon>
        <taxon>Polyporales</taxon>
        <taxon>Cerrenaceae</taxon>
        <taxon>Cerrena</taxon>
    </lineage>
</organism>
<dbReference type="PRINTS" id="PR00080">
    <property type="entry name" value="SDRFAMILY"/>
</dbReference>
<dbReference type="SUPFAM" id="SSF51735">
    <property type="entry name" value="NAD(P)-binding Rossmann-fold domains"/>
    <property type="match status" value="1"/>
</dbReference>
<dbReference type="Pfam" id="PF00106">
    <property type="entry name" value="adh_short"/>
    <property type="match status" value="1"/>
</dbReference>
<dbReference type="Gene3D" id="3.40.50.720">
    <property type="entry name" value="NAD(P)-binding Rossmann-like Domain"/>
    <property type="match status" value="1"/>
</dbReference>
<keyword evidence="3" id="KW-1185">Reference proteome</keyword>
<evidence type="ECO:0008006" key="4">
    <source>
        <dbReference type="Google" id="ProtNLM"/>
    </source>
</evidence>
<evidence type="ECO:0000256" key="1">
    <source>
        <dbReference type="RuleBase" id="RU000363"/>
    </source>
</evidence>
<dbReference type="PRINTS" id="PR00081">
    <property type="entry name" value="GDHRDH"/>
</dbReference>
<reference evidence="2 3" key="1">
    <citation type="submission" date="2022-09" db="EMBL/GenBank/DDBJ databases">
        <authorList>
            <person name="Palmer J.M."/>
        </authorList>
    </citation>
    <scope>NUCLEOTIDE SEQUENCE [LARGE SCALE GENOMIC DNA]</scope>
    <source>
        <strain evidence="2 3">DSM 7382</strain>
    </source>
</reference>
<dbReference type="InterPro" id="IPR052184">
    <property type="entry name" value="SDR_enzymes"/>
</dbReference>
<dbReference type="EMBL" id="JASBNA010000020">
    <property type="protein sequence ID" value="KAK7685390.1"/>
    <property type="molecule type" value="Genomic_DNA"/>
</dbReference>
<accession>A0AAW0G8M9</accession>
<evidence type="ECO:0000313" key="2">
    <source>
        <dbReference type="EMBL" id="KAK7685390.1"/>
    </source>
</evidence>
<proteinExistence type="inferred from homology"/>
<comment type="caution">
    <text evidence="2">The sequence shown here is derived from an EMBL/GenBank/DDBJ whole genome shotgun (WGS) entry which is preliminary data.</text>
</comment>
<dbReference type="GO" id="GO:0016616">
    <property type="term" value="F:oxidoreductase activity, acting on the CH-OH group of donors, NAD or NADP as acceptor"/>
    <property type="evidence" value="ECO:0007669"/>
    <property type="project" value="TreeGrafter"/>
</dbReference>
<dbReference type="InterPro" id="IPR036291">
    <property type="entry name" value="NAD(P)-bd_dom_sf"/>
</dbReference>
<dbReference type="AlphaFoldDB" id="A0AAW0G8M9"/>
<dbReference type="PANTHER" id="PTHR45458:SF1">
    <property type="entry name" value="SHORT CHAIN DEHYDROGENASE"/>
    <property type="match status" value="1"/>
</dbReference>
<gene>
    <name evidence="2" type="ORF">QCA50_011253</name>
</gene>
<dbReference type="InterPro" id="IPR002347">
    <property type="entry name" value="SDR_fam"/>
</dbReference>
<sequence>MTESYTWLITGTSRGLGLEIVRQLLQSPTNTVIAACRAPEKASSLQSLKNDAKGFLHVLEMDTSNEESIEASATRLKDILGVKGGVDYLINNAGLLEGGHSVTAFNFSASSLRRELETNVVGHAIVAKTYLPFVEKGKRKIIVNMTSGLASIGSDSGATYATYSLSKTALNMLTTKQAKARPDFICFCVDPGWVKTDMGGKDALLEPHESVSHILKLVTNATSESSGQFLRYDGKVLPW</sequence>
<protein>
    <recommendedName>
        <fullName evidence="4">NAD(P)-binding protein</fullName>
    </recommendedName>
</protein>
<dbReference type="Proteomes" id="UP001385951">
    <property type="component" value="Unassembled WGS sequence"/>
</dbReference>
<dbReference type="PANTHER" id="PTHR45458">
    <property type="entry name" value="SHORT-CHAIN DEHYDROGENASE/REDUCTASE SDR"/>
    <property type="match status" value="1"/>
</dbReference>
<evidence type="ECO:0000313" key="3">
    <source>
        <dbReference type="Proteomes" id="UP001385951"/>
    </source>
</evidence>
<comment type="similarity">
    <text evidence="1">Belongs to the short-chain dehydrogenases/reductases (SDR) family.</text>
</comment>